<evidence type="ECO:0000313" key="8">
    <source>
        <dbReference type="Proteomes" id="UP000436522"/>
    </source>
</evidence>
<dbReference type="AlphaFoldDB" id="A0A640VNJ3"/>
<proteinExistence type="predicted"/>
<evidence type="ECO:0000256" key="1">
    <source>
        <dbReference type="ARBA" id="ARBA00004651"/>
    </source>
</evidence>
<evidence type="ECO:0000256" key="5">
    <source>
        <dbReference type="ARBA" id="ARBA00023136"/>
    </source>
</evidence>
<dbReference type="SUPFAM" id="SSF103473">
    <property type="entry name" value="MFS general substrate transporter"/>
    <property type="match status" value="1"/>
</dbReference>
<evidence type="ECO:0000256" key="4">
    <source>
        <dbReference type="ARBA" id="ARBA00022989"/>
    </source>
</evidence>
<dbReference type="Proteomes" id="UP000436522">
    <property type="component" value="Unassembled WGS sequence"/>
</dbReference>
<feature type="transmembrane region" description="Helical" evidence="6">
    <location>
        <begin position="69"/>
        <end position="90"/>
    </location>
</feature>
<organism evidence="7 8">
    <name type="scientific">Roseobacter cerasinus</name>
    <dbReference type="NCBI Taxonomy" id="2602289"/>
    <lineage>
        <taxon>Bacteria</taxon>
        <taxon>Pseudomonadati</taxon>
        <taxon>Pseudomonadota</taxon>
        <taxon>Alphaproteobacteria</taxon>
        <taxon>Rhodobacterales</taxon>
        <taxon>Roseobacteraceae</taxon>
        <taxon>Roseobacter</taxon>
    </lineage>
</organism>
<feature type="transmembrane region" description="Helical" evidence="6">
    <location>
        <begin position="244"/>
        <end position="263"/>
    </location>
</feature>
<dbReference type="CDD" id="cd06173">
    <property type="entry name" value="MFS_MefA_like"/>
    <property type="match status" value="1"/>
</dbReference>
<comment type="caution">
    <text evidence="7">The sequence shown here is derived from an EMBL/GenBank/DDBJ whole genome shotgun (WGS) entry which is preliminary data.</text>
</comment>
<accession>A0A640VNJ3</accession>
<evidence type="ECO:0000313" key="7">
    <source>
        <dbReference type="EMBL" id="GFE49813.1"/>
    </source>
</evidence>
<feature type="transmembrane region" description="Helical" evidence="6">
    <location>
        <begin position="275"/>
        <end position="295"/>
    </location>
</feature>
<dbReference type="Gene3D" id="1.20.1250.20">
    <property type="entry name" value="MFS general substrate transporter like domains"/>
    <property type="match status" value="1"/>
</dbReference>
<keyword evidence="3 6" id="KW-0812">Transmembrane</keyword>
<dbReference type="GO" id="GO:0005886">
    <property type="term" value="C:plasma membrane"/>
    <property type="evidence" value="ECO:0007669"/>
    <property type="project" value="UniProtKB-SubCell"/>
</dbReference>
<feature type="transmembrane region" description="Helical" evidence="6">
    <location>
        <begin position="339"/>
        <end position="360"/>
    </location>
</feature>
<keyword evidence="4 6" id="KW-1133">Transmembrane helix</keyword>
<feature type="transmembrane region" description="Helical" evidence="6">
    <location>
        <begin position="12"/>
        <end position="33"/>
    </location>
</feature>
<dbReference type="Pfam" id="PF07690">
    <property type="entry name" value="MFS_1"/>
    <property type="match status" value="1"/>
</dbReference>
<name>A0A640VNJ3_9RHOB</name>
<comment type="subcellular location">
    <subcellularLocation>
        <location evidence="1">Cell membrane</location>
        <topology evidence="1">Multi-pass membrane protein</topology>
    </subcellularLocation>
</comment>
<dbReference type="InterPro" id="IPR011701">
    <property type="entry name" value="MFS"/>
</dbReference>
<dbReference type="PANTHER" id="PTHR23513:SF6">
    <property type="entry name" value="MAJOR FACILITATOR SUPERFAMILY ASSOCIATED DOMAIN-CONTAINING PROTEIN"/>
    <property type="match status" value="1"/>
</dbReference>
<dbReference type="InterPro" id="IPR036259">
    <property type="entry name" value="MFS_trans_sf"/>
</dbReference>
<evidence type="ECO:0000256" key="2">
    <source>
        <dbReference type="ARBA" id="ARBA00022475"/>
    </source>
</evidence>
<evidence type="ECO:0000256" key="6">
    <source>
        <dbReference type="SAM" id="Phobius"/>
    </source>
</evidence>
<keyword evidence="8" id="KW-1185">Reference proteome</keyword>
<keyword evidence="2" id="KW-1003">Cell membrane</keyword>
<dbReference type="RefSeq" id="WP_159975811.1">
    <property type="nucleotide sequence ID" value="NZ_BLIV01000003.1"/>
</dbReference>
<evidence type="ECO:0000256" key="3">
    <source>
        <dbReference type="ARBA" id="ARBA00022692"/>
    </source>
</evidence>
<sequence length="409" mass="42145">MQTLSRLTGAAYGVHVSDQVALVSVPLIAALVLDASAAAIGLLVACQSMAHLVGSIPFGILVDSTQQRTLTIVACLTTLVGSAMAVIAILRESLVFFGAAMTLAGFGVVLFGLAALSIVPKIAARDGLARANAAIEVPRATASFIVPLLIGLSFTSVAPVVIFLGSAAASVMALAFAIALPTVDMQPAARTGVLKRIIEGGAFVLGHRLLLPISICAICWNLAFAALLVVLVPVIHQVYLMDPGVFGVGLSAFGLAAICGTTVMRHLSDRLAPNLLLLFGPGSSALASLGLVLIPAHSTPLVFYACMFLLGFGPSMWLVTQNSVRQLVTPADRLGRVNAVIQTAIYGIRPLGALLGGLVADTYGPQAGLGVVMVAFLMSFLAAALSDLREIRSYGTLSAAEDYAEDAAR</sequence>
<feature type="transmembrane region" description="Helical" evidence="6">
    <location>
        <begin position="209"/>
        <end position="232"/>
    </location>
</feature>
<feature type="transmembrane region" description="Helical" evidence="6">
    <location>
        <begin position="366"/>
        <end position="385"/>
    </location>
</feature>
<reference evidence="7 8" key="1">
    <citation type="submission" date="2019-12" db="EMBL/GenBank/DDBJ databases">
        <title>Roseobacter cerasinus sp. nov., isolated from seawater around aquaculture.</title>
        <authorList>
            <person name="Muramatsu S."/>
            <person name="Takabe Y."/>
            <person name="Mori K."/>
            <person name="Takaichi S."/>
            <person name="Hanada S."/>
        </authorList>
    </citation>
    <scope>NUCLEOTIDE SEQUENCE [LARGE SCALE GENOMIC DNA]</scope>
    <source>
        <strain evidence="7 8">AI77</strain>
    </source>
</reference>
<dbReference type="EMBL" id="BLIV01000003">
    <property type="protein sequence ID" value="GFE49813.1"/>
    <property type="molecule type" value="Genomic_DNA"/>
</dbReference>
<keyword evidence="5 6" id="KW-0472">Membrane</keyword>
<dbReference type="GO" id="GO:0022857">
    <property type="term" value="F:transmembrane transporter activity"/>
    <property type="evidence" value="ECO:0007669"/>
    <property type="project" value="InterPro"/>
</dbReference>
<feature type="transmembrane region" description="Helical" evidence="6">
    <location>
        <begin position="96"/>
        <end position="119"/>
    </location>
</feature>
<gene>
    <name evidence="7" type="ORF">So717_15660</name>
</gene>
<protein>
    <submittedName>
        <fullName evidence="7">MFS transporter</fullName>
    </submittedName>
</protein>
<dbReference type="OrthoDB" id="145388at2"/>
<feature type="transmembrane region" description="Helical" evidence="6">
    <location>
        <begin position="301"/>
        <end position="319"/>
    </location>
</feature>
<dbReference type="PANTHER" id="PTHR23513">
    <property type="entry name" value="INTEGRAL MEMBRANE EFFLUX PROTEIN-RELATED"/>
    <property type="match status" value="1"/>
</dbReference>
<feature type="transmembrane region" description="Helical" evidence="6">
    <location>
        <begin position="168"/>
        <end position="188"/>
    </location>
</feature>